<dbReference type="EMBL" id="JAPQKO010000006">
    <property type="protein sequence ID" value="KAJ5156815.1"/>
    <property type="molecule type" value="Genomic_DNA"/>
</dbReference>
<name>A0A9W9HV11_9EURO</name>
<dbReference type="Proteomes" id="UP001146351">
    <property type="component" value="Unassembled WGS sequence"/>
</dbReference>
<comment type="caution">
    <text evidence="2">The sequence shown here is derived from an EMBL/GenBank/DDBJ whole genome shotgun (WGS) entry which is preliminary data.</text>
</comment>
<protein>
    <recommendedName>
        <fullName evidence="4">Transcription factor domain-containing protein</fullName>
    </recommendedName>
</protein>
<proteinExistence type="predicted"/>
<evidence type="ECO:0000313" key="3">
    <source>
        <dbReference type="Proteomes" id="UP001146351"/>
    </source>
</evidence>
<evidence type="ECO:0000313" key="2">
    <source>
        <dbReference type="EMBL" id="KAJ5156815.1"/>
    </source>
</evidence>
<reference evidence="2" key="2">
    <citation type="journal article" date="2023" name="IMA Fungus">
        <title>Comparative genomic study of the Penicillium genus elucidates a diverse pangenome and 15 lateral gene transfer events.</title>
        <authorList>
            <person name="Petersen C."/>
            <person name="Sorensen T."/>
            <person name="Nielsen M.R."/>
            <person name="Sondergaard T.E."/>
            <person name="Sorensen J.L."/>
            <person name="Fitzpatrick D.A."/>
            <person name="Frisvad J.C."/>
            <person name="Nielsen K.L."/>
        </authorList>
    </citation>
    <scope>NUCLEOTIDE SEQUENCE</scope>
    <source>
        <strain evidence="2">IBT 21917</strain>
    </source>
</reference>
<sequence length="301" mass="34149">MSESSEPSPFGPVLSDASSLSPPQTPWTVNPSRLIFPPSLSETLYPDIAFLDKWSTSRLLRSIKNFPRMFAQHRTTPFIHPRLYGGRLPDTIQDAFAASASYCMKSTETEDMVFQILEAKSAQIALQHPQSLPVEDLLAAVQALMLLYTMQLFDGDVRQRSIAEQGLDILRTWTLELQMRDISPCIASSWENWIFAECARRTIILSIMIDQLYSTLKIGFCTHVPTLSILPFTPGATLWKASTYNSWVRESGHKGSDVVFYGDYSQDWRKGRFQDKLDSFQKILLTPCMGEAYRDSLEVED</sequence>
<reference evidence="2" key="1">
    <citation type="submission" date="2022-11" db="EMBL/GenBank/DDBJ databases">
        <authorList>
            <person name="Petersen C."/>
        </authorList>
    </citation>
    <scope>NUCLEOTIDE SEQUENCE</scope>
    <source>
        <strain evidence="2">IBT 21917</strain>
    </source>
</reference>
<gene>
    <name evidence="2" type="ORF">N7492_009618</name>
</gene>
<dbReference type="OrthoDB" id="4216928at2759"/>
<feature type="compositionally biased region" description="Polar residues" evidence="1">
    <location>
        <begin position="16"/>
        <end position="25"/>
    </location>
</feature>
<feature type="region of interest" description="Disordered" evidence="1">
    <location>
        <begin position="1"/>
        <end position="25"/>
    </location>
</feature>
<dbReference type="AlphaFoldDB" id="A0A9W9HV11"/>
<evidence type="ECO:0008006" key="4">
    <source>
        <dbReference type="Google" id="ProtNLM"/>
    </source>
</evidence>
<accession>A0A9W9HV11</accession>
<evidence type="ECO:0000256" key="1">
    <source>
        <dbReference type="SAM" id="MobiDB-lite"/>
    </source>
</evidence>
<organism evidence="2 3">
    <name type="scientific">Penicillium capsulatum</name>
    <dbReference type="NCBI Taxonomy" id="69766"/>
    <lineage>
        <taxon>Eukaryota</taxon>
        <taxon>Fungi</taxon>
        <taxon>Dikarya</taxon>
        <taxon>Ascomycota</taxon>
        <taxon>Pezizomycotina</taxon>
        <taxon>Eurotiomycetes</taxon>
        <taxon>Eurotiomycetidae</taxon>
        <taxon>Eurotiales</taxon>
        <taxon>Aspergillaceae</taxon>
        <taxon>Penicillium</taxon>
    </lineage>
</organism>
<keyword evidence="3" id="KW-1185">Reference proteome</keyword>